<evidence type="ECO:0000313" key="8">
    <source>
        <dbReference type="EMBL" id="MCX2818792.1"/>
    </source>
</evidence>
<evidence type="ECO:0000256" key="4">
    <source>
        <dbReference type="ARBA" id="ARBA00022989"/>
    </source>
</evidence>
<evidence type="ECO:0000256" key="3">
    <source>
        <dbReference type="ARBA" id="ARBA00022692"/>
    </source>
</evidence>
<organism evidence="8 9">
    <name type="scientific">Halorutilus salinus</name>
    <dbReference type="NCBI Taxonomy" id="2487751"/>
    <lineage>
        <taxon>Archaea</taxon>
        <taxon>Methanobacteriati</taxon>
        <taxon>Methanobacteriota</taxon>
        <taxon>Stenosarchaea group</taxon>
        <taxon>Halobacteria</taxon>
        <taxon>Halorutilales</taxon>
        <taxon>Halorutilaceae</taxon>
        <taxon>Halorutilus</taxon>
    </lineage>
</organism>
<dbReference type="NCBIfam" id="TIGR01297">
    <property type="entry name" value="CDF"/>
    <property type="match status" value="1"/>
</dbReference>
<dbReference type="EMBL" id="RKLV01000004">
    <property type="protein sequence ID" value="MCX2818792.1"/>
    <property type="molecule type" value="Genomic_DNA"/>
</dbReference>
<dbReference type="PANTHER" id="PTHR13414">
    <property type="entry name" value="HUEL-CATION TRANSPORTER"/>
    <property type="match status" value="1"/>
</dbReference>
<evidence type="ECO:0000256" key="6">
    <source>
        <dbReference type="SAM" id="Phobius"/>
    </source>
</evidence>
<dbReference type="GO" id="GO:0016020">
    <property type="term" value="C:membrane"/>
    <property type="evidence" value="ECO:0007669"/>
    <property type="project" value="UniProtKB-SubCell"/>
</dbReference>
<keyword evidence="3 6" id="KW-0812">Transmembrane</keyword>
<dbReference type="RefSeq" id="WP_266086632.1">
    <property type="nucleotide sequence ID" value="NZ_RKLV01000004.1"/>
</dbReference>
<dbReference type="Pfam" id="PF01545">
    <property type="entry name" value="Cation_efflux"/>
    <property type="match status" value="1"/>
</dbReference>
<keyword evidence="4 6" id="KW-1133">Transmembrane helix</keyword>
<evidence type="ECO:0000256" key="2">
    <source>
        <dbReference type="ARBA" id="ARBA00022448"/>
    </source>
</evidence>
<dbReference type="GO" id="GO:0008324">
    <property type="term" value="F:monoatomic cation transmembrane transporter activity"/>
    <property type="evidence" value="ECO:0007669"/>
    <property type="project" value="InterPro"/>
</dbReference>
<dbReference type="InterPro" id="IPR040177">
    <property type="entry name" value="SLC30A9"/>
</dbReference>
<dbReference type="Gene3D" id="3.30.70.1350">
    <property type="entry name" value="Cation efflux protein, cytoplasmic domain"/>
    <property type="match status" value="1"/>
</dbReference>
<feature type="domain" description="Cation efflux protein transmembrane" evidence="7">
    <location>
        <begin position="8"/>
        <end position="215"/>
    </location>
</feature>
<keyword evidence="5 6" id="KW-0472">Membrane</keyword>
<gene>
    <name evidence="8" type="ORF">EGH25_05435</name>
</gene>
<name>A0A9Q4C487_9EURY</name>
<protein>
    <submittedName>
        <fullName evidence="8">Cation diffusion facilitator family transporter</fullName>
    </submittedName>
</protein>
<proteinExistence type="predicted"/>
<reference evidence="8" key="1">
    <citation type="submission" date="2022-09" db="EMBL/GenBank/DDBJ databases">
        <title>Haloadaptaus new haloarchaeum isolated from saline soil.</title>
        <authorList>
            <person name="Duran-Viseras A."/>
            <person name="Sanchez-Porro C."/>
            <person name="Ventosa A."/>
        </authorList>
    </citation>
    <scope>NUCLEOTIDE SEQUENCE</scope>
    <source>
        <strain evidence="8">F3-133</strain>
    </source>
</reference>
<evidence type="ECO:0000256" key="1">
    <source>
        <dbReference type="ARBA" id="ARBA00004141"/>
    </source>
</evidence>
<dbReference type="SUPFAM" id="SSF160240">
    <property type="entry name" value="Cation efflux protein cytoplasmic domain-like"/>
    <property type="match status" value="1"/>
</dbReference>
<dbReference type="InterPro" id="IPR027469">
    <property type="entry name" value="Cation_efflux_TMD_sf"/>
</dbReference>
<feature type="transmembrane region" description="Helical" evidence="6">
    <location>
        <begin position="159"/>
        <end position="181"/>
    </location>
</feature>
<keyword evidence="9" id="KW-1185">Reference proteome</keyword>
<dbReference type="InterPro" id="IPR058533">
    <property type="entry name" value="Cation_efflux_TM"/>
</dbReference>
<sequence length="304" mass="32300">MASTKRVVVAALIANFLIAIAKFAAWSITGSSSMLSEAYHSVSDTGNQVLLLLGMRLGSNGASREHPFGRGKEQYFFAFVVSVILFGVAGYASLRHGYHKFGVESAGTNFTVNYVVLSAAFAFEAWALKNAYAGVRREMTEKGFGSIVEAFRKSKDAPLITALTEDAVALAGIIVAFAGIGLTDLTGNNVYDAIGSVLIGVLLMGFALALAWENRGLIVGEGVTKGERRELIDGVETTDGVVSVVDLRTLHMGPDSVLVAVEAEFEAGMATEELKQATDSVEKAVKDTLPEADSIYVEAQETRS</sequence>
<accession>A0A9Q4C487</accession>
<dbReference type="Proteomes" id="UP001149411">
    <property type="component" value="Unassembled WGS sequence"/>
</dbReference>
<evidence type="ECO:0000256" key="5">
    <source>
        <dbReference type="ARBA" id="ARBA00023136"/>
    </source>
</evidence>
<dbReference type="GO" id="GO:0006829">
    <property type="term" value="P:zinc ion transport"/>
    <property type="evidence" value="ECO:0007669"/>
    <property type="project" value="InterPro"/>
</dbReference>
<dbReference type="AlphaFoldDB" id="A0A9Q4C487"/>
<dbReference type="PANTHER" id="PTHR13414:SF9">
    <property type="entry name" value="PROTON-COUPLED ZINC ANTIPORTER SLC30A9, MITOCHONDRIAL"/>
    <property type="match status" value="1"/>
</dbReference>
<dbReference type="InterPro" id="IPR002524">
    <property type="entry name" value="Cation_efflux"/>
</dbReference>
<feature type="transmembrane region" description="Helical" evidence="6">
    <location>
        <begin position="193"/>
        <end position="212"/>
    </location>
</feature>
<dbReference type="Gene3D" id="1.20.1510.10">
    <property type="entry name" value="Cation efflux protein transmembrane domain"/>
    <property type="match status" value="1"/>
</dbReference>
<dbReference type="InterPro" id="IPR036837">
    <property type="entry name" value="Cation_efflux_CTD_sf"/>
</dbReference>
<feature type="transmembrane region" description="Helical" evidence="6">
    <location>
        <begin position="7"/>
        <end position="25"/>
    </location>
</feature>
<keyword evidence="2" id="KW-0813">Transport</keyword>
<evidence type="ECO:0000259" key="7">
    <source>
        <dbReference type="Pfam" id="PF01545"/>
    </source>
</evidence>
<evidence type="ECO:0000313" key="9">
    <source>
        <dbReference type="Proteomes" id="UP001149411"/>
    </source>
</evidence>
<comment type="caution">
    <text evidence="8">The sequence shown here is derived from an EMBL/GenBank/DDBJ whole genome shotgun (WGS) entry which is preliminary data.</text>
</comment>
<comment type="subcellular location">
    <subcellularLocation>
        <location evidence="1">Membrane</location>
        <topology evidence="1">Multi-pass membrane protein</topology>
    </subcellularLocation>
</comment>
<dbReference type="SUPFAM" id="SSF161111">
    <property type="entry name" value="Cation efflux protein transmembrane domain-like"/>
    <property type="match status" value="1"/>
</dbReference>
<feature type="transmembrane region" description="Helical" evidence="6">
    <location>
        <begin position="75"/>
        <end position="94"/>
    </location>
</feature>